<evidence type="ECO:0000313" key="2">
    <source>
        <dbReference type="EMBL" id="MBJ6370740.1"/>
    </source>
</evidence>
<organism evidence="2 3">
    <name type="scientific">Sedimentitalea arenosa</name>
    <dbReference type="NCBI Taxonomy" id="2798803"/>
    <lineage>
        <taxon>Bacteria</taxon>
        <taxon>Pseudomonadati</taxon>
        <taxon>Pseudomonadota</taxon>
        <taxon>Alphaproteobacteria</taxon>
        <taxon>Rhodobacterales</taxon>
        <taxon>Paracoccaceae</taxon>
        <taxon>Sedimentitalea</taxon>
    </lineage>
</organism>
<proteinExistence type="predicted"/>
<feature type="domain" description="SnoaL-like" evidence="1">
    <location>
        <begin position="8"/>
        <end position="109"/>
    </location>
</feature>
<sequence>MSRSELLKRFYQDVWVDGKLDEIDHYFAPDAKADGLFSRMQFGPEDFRDLITAASHLLGPLRIDCPVMVENGDWVAALIHVRTTRADNGAPIEVTGQTIVRFEDDRIAEAYNQFDFISFFEQLGQFPEDTLPVCLTGQRLDWV</sequence>
<evidence type="ECO:0000259" key="1">
    <source>
        <dbReference type="Pfam" id="PF12680"/>
    </source>
</evidence>
<reference evidence="2" key="1">
    <citation type="submission" date="2020-12" db="EMBL/GenBank/DDBJ databases">
        <title>Sedimentitalea sp. nov., isolated from sand in Incheon.</title>
        <authorList>
            <person name="Kim W."/>
        </authorList>
    </citation>
    <scope>NUCLEOTIDE SEQUENCE</scope>
    <source>
        <strain evidence="2">CAU 1593</strain>
    </source>
</reference>
<dbReference type="Pfam" id="PF12680">
    <property type="entry name" value="SnoaL_2"/>
    <property type="match status" value="1"/>
</dbReference>
<dbReference type="AlphaFoldDB" id="A0A8J7LV93"/>
<dbReference type="InterPro" id="IPR037401">
    <property type="entry name" value="SnoaL-like"/>
</dbReference>
<protein>
    <submittedName>
        <fullName evidence="2">Ester cyclase</fullName>
    </submittedName>
</protein>
<name>A0A8J7LV93_9RHOB</name>
<comment type="caution">
    <text evidence="2">The sequence shown here is derived from an EMBL/GenBank/DDBJ whole genome shotgun (WGS) entry which is preliminary data.</text>
</comment>
<dbReference type="InterPro" id="IPR032710">
    <property type="entry name" value="NTF2-like_dom_sf"/>
</dbReference>
<dbReference type="RefSeq" id="WP_199023512.1">
    <property type="nucleotide sequence ID" value="NZ_JAELVR010000002.1"/>
</dbReference>
<dbReference type="EMBL" id="JAELVR010000002">
    <property type="protein sequence ID" value="MBJ6370740.1"/>
    <property type="molecule type" value="Genomic_DNA"/>
</dbReference>
<dbReference type="Proteomes" id="UP000619079">
    <property type="component" value="Unassembled WGS sequence"/>
</dbReference>
<dbReference type="Gene3D" id="3.10.450.50">
    <property type="match status" value="1"/>
</dbReference>
<accession>A0A8J7LV93</accession>
<evidence type="ECO:0000313" key="3">
    <source>
        <dbReference type="Proteomes" id="UP000619079"/>
    </source>
</evidence>
<gene>
    <name evidence="2" type="ORF">JF290_04310</name>
</gene>
<keyword evidence="3" id="KW-1185">Reference proteome</keyword>
<dbReference type="SUPFAM" id="SSF54427">
    <property type="entry name" value="NTF2-like"/>
    <property type="match status" value="1"/>
</dbReference>